<evidence type="ECO:0000259" key="1">
    <source>
        <dbReference type="Pfam" id="PF07969"/>
    </source>
</evidence>
<keyword evidence="3" id="KW-1185">Reference proteome</keyword>
<dbReference type="Gene3D" id="3.30.1490.130">
    <property type="entry name" value="D-aminoacylase. Domain 3"/>
    <property type="match status" value="1"/>
</dbReference>
<protein>
    <submittedName>
        <fullName evidence="2">D-aminoacylase</fullName>
    </submittedName>
</protein>
<comment type="caution">
    <text evidence="2">The sequence shown here is derived from an EMBL/GenBank/DDBJ whole genome shotgun (WGS) entry which is preliminary data.</text>
</comment>
<dbReference type="InterPro" id="IPR023100">
    <property type="entry name" value="D-aminoacylase_insert_dom_sf"/>
</dbReference>
<feature type="domain" description="Amidohydrolase 3" evidence="1">
    <location>
        <begin position="351"/>
        <end position="463"/>
    </location>
</feature>
<dbReference type="PANTHER" id="PTHR11647">
    <property type="entry name" value="HYDRANTOINASE/DIHYDROPYRIMIDINASE FAMILY MEMBER"/>
    <property type="match status" value="1"/>
</dbReference>
<evidence type="ECO:0000313" key="3">
    <source>
        <dbReference type="Proteomes" id="UP000315252"/>
    </source>
</evidence>
<name>A0A545U3E6_9PROT</name>
<sequence length="482" mass="51787">MAQSAHHDLIIRNARIIDGSGTASVSGDLAVDGDRITAVGDLSQAKGASEIDASGKVLAPGFIDSHTHDDHALLATPDMSCKISQGVTTVVTGNCGVSIAPLTIDRRPPSPIDLLSGNPKDFHPSFGAYLDALDKDPAAVNAVCQVGHSTLRLSAMERLDRTATQDEVAAMRKSLGECMEAGAAGFSTGLFYPPAREATTEEVIEILEGFSEFDAIHTTHMRDEADHIADSIAETARIGRDAAIPVLISHHKCVGRNNHGRSAETLAAIDQARKTQAIALDAYPYIAGSTMLDAGRLMTASKVLVTWSVPHPKYSGWDLEDVAKDMALSVDETIESLLPAGGIFFSMDEDDVRRILAYPHTLIGSDGIPGDEHPHPRLWGTFPRVLGHYARDEGLFTLETAVRKMTSMTAEQFKLKDRGVIRPGAFADLVIFDAEEIEDSASFEHPTTPAKGIDSVFVNGRKVWSDGAFTGARPGRALRHRH</sequence>
<feature type="domain" description="Amidohydrolase 3" evidence="1">
    <location>
        <begin position="50"/>
        <end position="202"/>
    </location>
</feature>
<dbReference type="GO" id="GO:0016811">
    <property type="term" value="F:hydrolase activity, acting on carbon-nitrogen (but not peptide) bonds, in linear amides"/>
    <property type="evidence" value="ECO:0007669"/>
    <property type="project" value="InterPro"/>
</dbReference>
<dbReference type="InterPro" id="IPR013108">
    <property type="entry name" value="Amidohydro_3"/>
</dbReference>
<organism evidence="2 3">
    <name type="scientific">Denitrobaculum tricleocarpae</name>
    <dbReference type="NCBI Taxonomy" id="2591009"/>
    <lineage>
        <taxon>Bacteria</taxon>
        <taxon>Pseudomonadati</taxon>
        <taxon>Pseudomonadota</taxon>
        <taxon>Alphaproteobacteria</taxon>
        <taxon>Rhodospirillales</taxon>
        <taxon>Rhodospirillaceae</taxon>
        <taxon>Denitrobaculum</taxon>
    </lineage>
</organism>
<dbReference type="PANTHER" id="PTHR11647:SF1">
    <property type="entry name" value="COLLAPSIN RESPONSE MEDIATOR PROTEIN"/>
    <property type="match status" value="1"/>
</dbReference>
<reference evidence="2 3" key="1">
    <citation type="submission" date="2019-06" db="EMBL/GenBank/DDBJ databases">
        <title>Whole genome sequence for Rhodospirillaceae sp. R148.</title>
        <authorList>
            <person name="Wang G."/>
        </authorList>
    </citation>
    <scope>NUCLEOTIDE SEQUENCE [LARGE SCALE GENOMIC DNA]</scope>
    <source>
        <strain evidence="2 3">R148</strain>
    </source>
</reference>
<dbReference type="OrthoDB" id="9766983at2"/>
<dbReference type="InterPro" id="IPR011059">
    <property type="entry name" value="Metal-dep_hydrolase_composite"/>
</dbReference>
<dbReference type="InterPro" id="IPR032466">
    <property type="entry name" value="Metal_Hydrolase"/>
</dbReference>
<dbReference type="InterPro" id="IPR050378">
    <property type="entry name" value="Metallo-dep_Hydrolases_sf"/>
</dbReference>
<dbReference type="Gene3D" id="2.30.40.10">
    <property type="entry name" value="Urease, subunit C, domain 1"/>
    <property type="match status" value="1"/>
</dbReference>
<dbReference type="SUPFAM" id="SSF51556">
    <property type="entry name" value="Metallo-dependent hydrolases"/>
    <property type="match status" value="1"/>
</dbReference>
<dbReference type="Pfam" id="PF07969">
    <property type="entry name" value="Amidohydro_3"/>
    <property type="match status" value="2"/>
</dbReference>
<dbReference type="SUPFAM" id="SSF51338">
    <property type="entry name" value="Composite domain of metallo-dependent hydrolases"/>
    <property type="match status" value="1"/>
</dbReference>
<dbReference type="EMBL" id="VHSH01000001">
    <property type="protein sequence ID" value="TQV83978.1"/>
    <property type="molecule type" value="Genomic_DNA"/>
</dbReference>
<proteinExistence type="predicted"/>
<evidence type="ECO:0000313" key="2">
    <source>
        <dbReference type="EMBL" id="TQV83978.1"/>
    </source>
</evidence>
<dbReference type="Proteomes" id="UP000315252">
    <property type="component" value="Unassembled WGS sequence"/>
</dbReference>
<dbReference type="Gene3D" id="3.20.20.140">
    <property type="entry name" value="Metal-dependent hydrolases"/>
    <property type="match status" value="1"/>
</dbReference>
<dbReference type="AlphaFoldDB" id="A0A545U3E6"/>
<gene>
    <name evidence="2" type="ORF">FKG95_04650</name>
</gene>
<accession>A0A545U3E6</accession>
<dbReference type="CDD" id="cd01297">
    <property type="entry name" value="D-aminoacylase"/>
    <property type="match status" value="1"/>
</dbReference>